<dbReference type="Pfam" id="PF03101">
    <property type="entry name" value="FAR1"/>
    <property type="match status" value="1"/>
</dbReference>
<evidence type="ECO:0000256" key="1">
    <source>
        <dbReference type="SAM" id="MobiDB-lite"/>
    </source>
</evidence>
<protein>
    <recommendedName>
        <fullName evidence="6">MULE transposase domain-containing protein</fullName>
    </recommendedName>
</protein>
<dbReference type="InterPro" id="IPR018289">
    <property type="entry name" value="MULE_transposase_dom"/>
</dbReference>
<evidence type="ECO:0000259" key="3">
    <source>
        <dbReference type="Pfam" id="PF10551"/>
    </source>
</evidence>
<dbReference type="STRING" id="1835702.A0A1F5L2A1"/>
<dbReference type="PANTHER" id="PTHR47718">
    <property type="entry name" value="OS01G0519700 PROTEIN"/>
    <property type="match status" value="1"/>
</dbReference>
<feature type="region of interest" description="Disordered" evidence="1">
    <location>
        <begin position="161"/>
        <end position="181"/>
    </location>
</feature>
<comment type="caution">
    <text evidence="4">The sequence shown here is derived from an EMBL/GenBank/DDBJ whole genome shotgun (WGS) entry which is preliminary data.</text>
</comment>
<feature type="domain" description="FAR1" evidence="2">
    <location>
        <begin position="85"/>
        <end position="167"/>
    </location>
</feature>
<name>A0A1F5L2A1_PENAI</name>
<accession>A0A1F5L2A1</accession>
<feature type="compositionally biased region" description="Polar residues" evidence="1">
    <location>
        <begin position="666"/>
        <end position="679"/>
    </location>
</feature>
<dbReference type="EMBL" id="LXJU01000066">
    <property type="protein sequence ID" value="OGE47089.1"/>
    <property type="molecule type" value="Genomic_DNA"/>
</dbReference>
<feature type="compositionally biased region" description="Polar residues" evidence="1">
    <location>
        <begin position="782"/>
        <end position="794"/>
    </location>
</feature>
<dbReference type="PANTHER" id="PTHR47718:SF3">
    <property type="entry name" value="PROTEIN FAR1-RELATED SEQUENCE 5-LIKE"/>
    <property type="match status" value="1"/>
</dbReference>
<feature type="region of interest" description="Disordered" evidence="1">
    <location>
        <begin position="1"/>
        <end position="71"/>
    </location>
</feature>
<dbReference type="AlphaFoldDB" id="A0A1F5L2A1"/>
<dbReference type="RefSeq" id="XP_022482555.1">
    <property type="nucleotide sequence ID" value="XM_022637588.1"/>
</dbReference>
<dbReference type="GeneID" id="34582322"/>
<feature type="domain" description="MULE transposase" evidence="3">
    <location>
        <begin position="283"/>
        <end position="380"/>
    </location>
</feature>
<feature type="compositionally biased region" description="Low complexity" evidence="1">
    <location>
        <begin position="714"/>
        <end position="727"/>
    </location>
</feature>
<feature type="compositionally biased region" description="Basic and acidic residues" evidence="1">
    <location>
        <begin position="800"/>
        <end position="813"/>
    </location>
</feature>
<sequence>MASSQPDSPSDSEPEAIPESPPTLPSLHDAPPSLQNTAPSLHDAPPSLPDAIPESSPPIPSLYTFPLPPLDQQYDTPERGIAAVNAFAREHGYAVSIFRSIAKKGVKKIVQLCCDRGRTLRARPDNGPERKRQTTSIAINCPFLLRLRLQEDGRWKLTVDKQEHNHEPSPPSTHVAQRKQELSTKVPVIKQQLQQGLSTRHILTSIRKEDEESCLTARDVYNLRRKLHIEFLAGRTPLQALLIELPRDGEWIFKHEVDNENHVTALFCMHKSSIAMLRTNSWVISMDCTYKTNRYGLPLLDIIGFVATGSSFYVGFAFMKDEKQDSYEVILSCLAEAFESLTLEPPQTILTDKEEALMNAVKVVFPSTKHMICLWHINMNIMKKARPILAEQLAKARQETEAASSQRRTKVERDRELREMVNEAWKTMLKLWIRIVYAITAEEREEKWKQFNERYKEPIFEPLLDYLRSEWLDDCPEYFLYEYTSEYLHLNEISTSRTEGAHWLLKQDLQVSTNDLLVVLRTFENAVKLQFRKATDAIENEKIRSSTDSRWKHLFRLVVGRVSAKAMGYTKDVYNRFLPEADNKPLIPLLCRCNSKNTAGFPCIHLIRQYEEEKKSFEPELFHQHWHLYSVSAPPINPLLLLQDPLQVRRRGRPQGARNFIGGGESTQASTQDASTQRDPSGFELILSQEGGRGRGRGRGRGGTQQASQGVGIASSTAQEAQQASQEGGRGRGRARGRGTGRGGTQQASQGDTMVGIASSTAQEAQQASQEGGQGRGETQQASPASMATAQGSGIASWASRDEDSWSDRLRKR</sequence>
<feature type="region of interest" description="Disordered" evidence="1">
    <location>
        <begin position="654"/>
        <end position="813"/>
    </location>
</feature>
<gene>
    <name evidence="4" type="ORF">PENARI_c066G04429</name>
</gene>
<dbReference type="OrthoDB" id="4366774at2759"/>
<feature type="compositionally biased region" description="Low complexity" evidence="1">
    <location>
        <begin position="758"/>
        <end position="781"/>
    </location>
</feature>
<evidence type="ECO:0008006" key="6">
    <source>
        <dbReference type="Google" id="ProtNLM"/>
    </source>
</evidence>
<reference evidence="4 5" key="1">
    <citation type="journal article" date="2016" name="Sci. Rep.">
        <title>Penicillium arizonense, a new, genome sequenced fungal species, reveals a high chemical diversity in secreted metabolites.</title>
        <authorList>
            <person name="Grijseels S."/>
            <person name="Nielsen J.C."/>
            <person name="Randelovic M."/>
            <person name="Nielsen J."/>
            <person name="Nielsen K.F."/>
            <person name="Workman M."/>
            <person name="Frisvad J.C."/>
        </authorList>
    </citation>
    <scope>NUCLEOTIDE SEQUENCE [LARGE SCALE GENOMIC DNA]</scope>
    <source>
        <strain evidence="4 5">CBS 141311</strain>
    </source>
</reference>
<dbReference type="Proteomes" id="UP000177622">
    <property type="component" value="Unassembled WGS sequence"/>
</dbReference>
<evidence type="ECO:0000259" key="2">
    <source>
        <dbReference type="Pfam" id="PF03101"/>
    </source>
</evidence>
<keyword evidence="5" id="KW-1185">Reference proteome</keyword>
<evidence type="ECO:0000313" key="5">
    <source>
        <dbReference type="Proteomes" id="UP000177622"/>
    </source>
</evidence>
<organism evidence="4 5">
    <name type="scientific">Penicillium arizonense</name>
    <dbReference type="NCBI Taxonomy" id="1835702"/>
    <lineage>
        <taxon>Eukaryota</taxon>
        <taxon>Fungi</taxon>
        <taxon>Dikarya</taxon>
        <taxon>Ascomycota</taxon>
        <taxon>Pezizomycotina</taxon>
        <taxon>Eurotiomycetes</taxon>
        <taxon>Eurotiomycetidae</taxon>
        <taxon>Eurotiales</taxon>
        <taxon>Aspergillaceae</taxon>
        <taxon>Penicillium</taxon>
    </lineage>
</organism>
<dbReference type="InterPro" id="IPR004330">
    <property type="entry name" value="FAR1_DNA_bnd_dom"/>
</dbReference>
<dbReference type="Pfam" id="PF10551">
    <property type="entry name" value="MULE"/>
    <property type="match status" value="1"/>
</dbReference>
<evidence type="ECO:0000313" key="4">
    <source>
        <dbReference type="EMBL" id="OGE47089.1"/>
    </source>
</evidence>
<proteinExistence type="predicted"/>